<evidence type="ECO:0000313" key="9">
    <source>
        <dbReference type="EMBL" id="OAA64766.1"/>
    </source>
</evidence>
<dbReference type="Pfam" id="PF14823">
    <property type="entry name" value="Sirohm_synth_C"/>
    <property type="match status" value="1"/>
</dbReference>
<dbReference type="PANTHER" id="PTHR35330">
    <property type="entry name" value="SIROHEME BIOSYNTHESIS PROTEIN MET8"/>
    <property type="match status" value="1"/>
</dbReference>
<dbReference type="EC" id="1.3.1.76" evidence="2"/>
<dbReference type="GeneID" id="30020468"/>
<evidence type="ECO:0000256" key="5">
    <source>
        <dbReference type="ARBA" id="ARBA00023244"/>
    </source>
</evidence>
<evidence type="ECO:0000259" key="8">
    <source>
        <dbReference type="Pfam" id="PF14824"/>
    </source>
</evidence>
<dbReference type="InterPro" id="IPR028162">
    <property type="entry name" value="Met8_C"/>
</dbReference>
<protein>
    <recommendedName>
        <fullName evidence="2">precorrin-2 dehydrogenase</fullName>
        <ecNumber evidence="2">1.3.1.76</ecNumber>
    </recommendedName>
</protein>
<evidence type="ECO:0000256" key="2">
    <source>
        <dbReference type="ARBA" id="ARBA00012400"/>
    </source>
</evidence>
<comment type="catalytic activity">
    <reaction evidence="6">
        <text>precorrin-2 + NAD(+) = sirohydrochlorin + NADH + 2 H(+)</text>
        <dbReference type="Rhea" id="RHEA:15613"/>
        <dbReference type="ChEBI" id="CHEBI:15378"/>
        <dbReference type="ChEBI" id="CHEBI:57540"/>
        <dbReference type="ChEBI" id="CHEBI:57945"/>
        <dbReference type="ChEBI" id="CHEBI:58351"/>
        <dbReference type="ChEBI" id="CHEBI:58827"/>
        <dbReference type="EC" id="1.3.1.76"/>
    </reaction>
</comment>
<accession>A0A167XBI1</accession>
<dbReference type="Pfam" id="PF13092">
    <property type="entry name" value="CENP-L"/>
    <property type="match status" value="1"/>
</dbReference>
<organism evidence="9 10">
    <name type="scientific">Cordyceps fumosorosea (strain ARSEF 2679)</name>
    <name type="common">Isaria fumosorosea</name>
    <dbReference type="NCBI Taxonomy" id="1081104"/>
    <lineage>
        <taxon>Eukaryota</taxon>
        <taxon>Fungi</taxon>
        <taxon>Dikarya</taxon>
        <taxon>Ascomycota</taxon>
        <taxon>Pezizomycotina</taxon>
        <taxon>Sordariomycetes</taxon>
        <taxon>Hypocreomycetidae</taxon>
        <taxon>Hypocreales</taxon>
        <taxon>Cordycipitaceae</taxon>
        <taxon>Cordyceps</taxon>
    </lineage>
</organism>
<dbReference type="Proteomes" id="UP000076744">
    <property type="component" value="Unassembled WGS sequence"/>
</dbReference>
<dbReference type="GO" id="GO:0043115">
    <property type="term" value="F:precorrin-2 dehydrogenase activity"/>
    <property type="evidence" value="ECO:0007669"/>
    <property type="project" value="UniProtKB-EC"/>
</dbReference>
<keyword evidence="3" id="KW-0560">Oxidoreductase</keyword>
<keyword evidence="5" id="KW-0627">Porphyrin biosynthesis</keyword>
<proteinExistence type="predicted"/>
<dbReference type="OrthoDB" id="8864979at2759"/>
<name>A0A167XBI1_CORFA</name>
<gene>
    <name evidence="9" type="ORF">ISF_04176</name>
</gene>
<dbReference type="GO" id="GO:0019354">
    <property type="term" value="P:siroheme biosynthetic process"/>
    <property type="evidence" value="ECO:0007669"/>
    <property type="project" value="UniProtKB-UniPathway"/>
</dbReference>
<dbReference type="InterPro" id="IPR028281">
    <property type="entry name" value="Sirohaem_synthase_central"/>
</dbReference>
<keyword evidence="4" id="KW-0520">NAD</keyword>
<dbReference type="PANTHER" id="PTHR35330:SF1">
    <property type="entry name" value="SIROHEME BIOSYNTHESIS PROTEIN MET8"/>
    <property type="match status" value="1"/>
</dbReference>
<dbReference type="UniPathway" id="UPA00262">
    <property type="reaction ID" value="UER00222"/>
</dbReference>
<dbReference type="InterPro" id="IPR036291">
    <property type="entry name" value="NAD(P)-bd_dom_sf"/>
</dbReference>
<dbReference type="Pfam" id="PF13241">
    <property type="entry name" value="NAD_binding_7"/>
    <property type="match status" value="1"/>
</dbReference>
<comment type="caution">
    <text evidence="9">The sequence shown here is derived from an EMBL/GenBank/DDBJ whole genome shotgun (WGS) entry which is preliminary data.</text>
</comment>
<dbReference type="GO" id="GO:0004325">
    <property type="term" value="F:ferrochelatase activity"/>
    <property type="evidence" value="ECO:0007669"/>
    <property type="project" value="InterPro"/>
</dbReference>
<evidence type="ECO:0000256" key="4">
    <source>
        <dbReference type="ARBA" id="ARBA00023027"/>
    </source>
</evidence>
<dbReference type="AlphaFoldDB" id="A0A167XBI1"/>
<dbReference type="Pfam" id="PF14824">
    <property type="entry name" value="Sirohm_synth_M"/>
    <property type="match status" value="1"/>
</dbReference>
<dbReference type="InterPro" id="IPR028161">
    <property type="entry name" value="Met8-like"/>
</dbReference>
<dbReference type="InterPro" id="IPR025204">
    <property type="entry name" value="CENP-L"/>
</dbReference>
<dbReference type="Gene3D" id="3.40.50.720">
    <property type="entry name" value="NAD(P)-binding Rossmann-like Domain"/>
    <property type="match status" value="1"/>
</dbReference>
<keyword evidence="10" id="KW-1185">Reference proteome</keyword>
<evidence type="ECO:0000313" key="10">
    <source>
        <dbReference type="Proteomes" id="UP000076744"/>
    </source>
</evidence>
<feature type="domain" description="Siroheme biosynthesis protein Met8 C-terminal" evidence="7">
    <location>
        <begin position="160"/>
        <end position="227"/>
    </location>
</feature>
<reference evidence="9 10" key="1">
    <citation type="journal article" date="2016" name="Genome Biol. Evol.">
        <title>Divergent and convergent evolution of fungal pathogenicity.</title>
        <authorList>
            <person name="Shang Y."/>
            <person name="Xiao G."/>
            <person name="Zheng P."/>
            <person name="Cen K."/>
            <person name="Zhan S."/>
            <person name="Wang C."/>
        </authorList>
    </citation>
    <scope>NUCLEOTIDE SEQUENCE [LARGE SCALE GENOMIC DNA]</scope>
    <source>
        <strain evidence="9 10">ARSEF 2679</strain>
    </source>
</reference>
<feature type="domain" description="Siroheme synthase central" evidence="8">
    <location>
        <begin position="131"/>
        <end position="157"/>
    </location>
</feature>
<dbReference type="STRING" id="1081104.A0A167XBI1"/>
<dbReference type="NCBIfam" id="TIGR01470">
    <property type="entry name" value="cysG_Nterm"/>
    <property type="match status" value="1"/>
</dbReference>
<evidence type="ECO:0000256" key="3">
    <source>
        <dbReference type="ARBA" id="ARBA00023002"/>
    </source>
</evidence>
<evidence type="ECO:0000256" key="6">
    <source>
        <dbReference type="ARBA" id="ARBA00047561"/>
    </source>
</evidence>
<evidence type="ECO:0000256" key="1">
    <source>
        <dbReference type="ARBA" id="ARBA00005010"/>
    </source>
</evidence>
<dbReference type="SUPFAM" id="SSF75615">
    <property type="entry name" value="Siroheme synthase middle domains-like"/>
    <property type="match status" value="1"/>
</dbReference>
<dbReference type="InterPro" id="IPR006367">
    <property type="entry name" value="Sirohaem_synthase_N"/>
</dbReference>
<comment type="pathway">
    <text evidence="1">Porphyrin-containing compound metabolism; siroheme biosynthesis; sirohydrochlorin from precorrin-2: step 1/1.</text>
</comment>
<dbReference type="Gene3D" id="1.10.3280.10">
    <property type="entry name" value="Siroheme synthase, domain 3"/>
    <property type="match status" value="1"/>
</dbReference>
<dbReference type="RefSeq" id="XP_018704738.1">
    <property type="nucleotide sequence ID" value="XM_018847782.1"/>
</dbReference>
<sequence>MPKSFPEVQPGGSLILAWQVKDKNVLVVGGGEVAAGRILNCLNADANVTVVCPAAGLNKEVAHRVAEKQVTHINRVFEPSDLDNAVMVLVAIDDPDASTVIWKLCKERKIPANIADVPPECDFYFGSVHRDGPLQIMVSTNGRGPRLAATIRRFIASKLPNNAGNAIDVIGELRAKLRRVAPKVEDGPKRMRWMSKVSDTYKWEEMCQMTNEDLENLLLFYPANKAPSMDIIKSLRDVRDVEALDVFEGSTTCKESSLWRMMADQDVTTSDTFSSESPIVDDVIPPFFNTTFSTHRVSPLFIGAQPLDQNRLDLLAHRLRDTLVGDVIRGIQIGLESLETPAGQVGPLRYVKFRWFSPSDVLGDRDVLDDAPDRAKGEASDNSDKGLWVEIRHENAAYVALLLPGYTTLNPASSVRPSDWAMRPGRAATDNVVDETRFLNLPLLLLRMPQALKHVIGDWLSTTFDCRVSKLSLGTKTIVNIWEGWIETMGLTTKGPDFVVTLAFNAPLRDSGGDLDSDSDSDAEQTLEPGLRSMSVAMAPHDLRRFLRTGERLRPENSGTPALWEKDARERRRLAGGNMDDGWAWRSATSTGDQPFTAALGRYLQHHLGLNMFHPSVRVVQISCAGFVLAQSRLKVLRRGDLTDDLSRAAWMFATQLGGRIRGDELPSVIPTPVP</sequence>
<dbReference type="EMBL" id="AZHB01000009">
    <property type="protein sequence ID" value="OAA64766.1"/>
    <property type="molecule type" value="Genomic_DNA"/>
</dbReference>
<evidence type="ECO:0000259" key="7">
    <source>
        <dbReference type="Pfam" id="PF14823"/>
    </source>
</evidence>
<dbReference type="SUPFAM" id="SSF51735">
    <property type="entry name" value="NAD(P)-binding Rossmann-fold domains"/>
    <property type="match status" value="1"/>
</dbReference>